<dbReference type="InterPro" id="IPR050747">
    <property type="entry name" value="Mitochondrial_chaperone_BCS1"/>
</dbReference>
<accession>A0A453IBL2</accession>
<reference evidence="2" key="4">
    <citation type="submission" date="2019-03" db="UniProtKB">
        <authorList>
            <consortium name="EnsemblPlants"/>
        </authorList>
    </citation>
    <scope>IDENTIFICATION</scope>
</reference>
<evidence type="ECO:0000313" key="3">
    <source>
        <dbReference type="Proteomes" id="UP000015105"/>
    </source>
</evidence>
<evidence type="ECO:0008006" key="4">
    <source>
        <dbReference type="Google" id="ProtNLM"/>
    </source>
</evidence>
<feature type="region of interest" description="Disordered" evidence="1">
    <location>
        <begin position="32"/>
        <end position="52"/>
    </location>
</feature>
<sequence>MVPTNSHLRRLLISTMPKSVVVVEDIDCSLDLSDRKKSSGGRRGQHAAGELSPPVTAAMPVIGHESISLSSVINLVDLLWSSYVSERPMIFTTNNPERLDPTRLLAGCMDRNIELGYYSPSPS</sequence>
<reference evidence="2" key="5">
    <citation type="journal article" date="2021" name="G3 (Bethesda)">
        <title>Aegilops tauschii genome assembly Aet v5.0 features greater sequence contiguity and improved annotation.</title>
        <authorList>
            <person name="Wang L."/>
            <person name="Zhu T."/>
            <person name="Rodriguez J.C."/>
            <person name="Deal K.R."/>
            <person name="Dubcovsky J."/>
            <person name="McGuire P.E."/>
            <person name="Lux T."/>
            <person name="Spannagl M."/>
            <person name="Mayer K.F.X."/>
            <person name="Baldrich P."/>
            <person name="Meyers B.C."/>
            <person name="Huo N."/>
            <person name="Gu Y.Q."/>
            <person name="Zhou H."/>
            <person name="Devos K.M."/>
            <person name="Bennetzen J.L."/>
            <person name="Unver T."/>
            <person name="Budak H."/>
            <person name="Gulick P.J."/>
            <person name="Galiba G."/>
            <person name="Kalapos B."/>
            <person name="Nelson D.R."/>
            <person name="Li P."/>
            <person name="You F.M."/>
            <person name="Luo M.C."/>
            <person name="Dvorak J."/>
        </authorList>
    </citation>
    <scope>NUCLEOTIDE SEQUENCE [LARGE SCALE GENOMIC DNA]</scope>
    <source>
        <strain evidence="2">cv. AL8/78</strain>
    </source>
</reference>
<dbReference type="Gramene" id="AET4Gv20509500.1">
    <property type="protein sequence ID" value="AET4Gv20509500.1"/>
    <property type="gene ID" value="AET4Gv20509500"/>
</dbReference>
<dbReference type="SUPFAM" id="SSF52540">
    <property type="entry name" value="P-loop containing nucleoside triphosphate hydrolases"/>
    <property type="match status" value="1"/>
</dbReference>
<keyword evidence="3" id="KW-1185">Reference proteome</keyword>
<reference evidence="3" key="1">
    <citation type="journal article" date="2014" name="Science">
        <title>Ancient hybridizations among the ancestral genomes of bread wheat.</title>
        <authorList>
            <consortium name="International Wheat Genome Sequencing Consortium,"/>
            <person name="Marcussen T."/>
            <person name="Sandve S.R."/>
            <person name="Heier L."/>
            <person name="Spannagl M."/>
            <person name="Pfeifer M."/>
            <person name="Jakobsen K.S."/>
            <person name="Wulff B.B."/>
            <person name="Steuernagel B."/>
            <person name="Mayer K.F."/>
            <person name="Olsen O.A."/>
        </authorList>
    </citation>
    <scope>NUCLEOTIDE SEQUENCE [LARGE SCALE GENOMIC DNA]</scope>
    <source>
        <strain evidence="3">cv. AL8/78</strain>
    </source>
</reference>
<dbReference type="PANTHER" id="PTHR23070">
    <property type="entry name" value="BCS1 AAA-TYPE ATPASE"/>
    <property type="match status" value="1"/>
</dbReference>
<proteinExistence type="predicted"/>
<reference evidence="3" key="2">
    <citation type="journal article" date="2017" name="Nat. Plants">
        <title>The Aegilops tauschii genome reveals multiple impacts of transposons.</title>
        <authorList>
            <person name="Zhao G."/>
            <person name="Zou C."/>
            <person name="Li K."/>
            <person name="Wang K."/>
            <person name="Li T."/>
            <person name="Gao L."/>
            <person name="Zhang X."/>
            <person name="Wang H."/>
            <person name="Yang Z."/>
            <person name="Liu X."/>
            <person name="Jiang W."/>
            <person name="Mao L."/>
            <person name="Kong X."/>
            <person name="Jiao Y."/>
            <person name="Jia J."/>
        </authorList>
    </citation>
    <scope>NUCLEOTIDE SEQUENCE [LARGE SCALE GENOMIC DNA]</scope>
    <source>
        <strain evidence="3">cv. AL8/78</strain>
    </source>
</reference>
<name>A0A453IBL2_AEGTS</name>
<protein>
    <recommendedName>
        <fullName evidence="4">ATPase AAA-type core domain-containing protein</fullName>
    </recommendedName>
</protein>
<dbReference type="Gene3D" id="3.40.50.300">
    <property type="entry name" value="P-loop containing nucleotide triphosphate hydrolases"/>
    <property type="match status" value="1"/>
</dbReference>
<dbReference type="STRING" id="200361.A0A453IBL2"/>
<dbReference type="EnsemblPlants" id="AET4Gv20509500.1">
    <property type="protein sequence ID" value="AET4Gv20509500.1"/>
    <property type="gene ID" value="AET4Gv20509500"/>
</dbReference>
<dbReference type="Proteomes" id="UP000015105">
    <property type="component" value="Chromosome 4D"/>
</dbReference>
<dbReference type="InterPro" id="IPR027417">
    <property type="entry name" value="P-loop_NTPase"/>
</dbReference>
<organism evidence="2 3">
    <name type="scientific">Aegilops tauschii subsp. strangulata</name>
    <name type="common">Goatgrass</name>
    <dbReference type="NCBI Taxonomy" id="200361"/>
    <lineage>
        <taxon>Eukaryota</taxon>
        <taxon>Viridiplantae</taxon>
        <taxon>Streptophyta</taxon>
        <taxon>Embryophyta</taxon>
        <taxon>Tracheophyta</taxon>
        <taxon>Spermatophyta</taxon>
        <taxon>Magnoliopsida</taxon>
        <taxon>Liliopsida</taxon>
        <taxon>Poales</taxon>
        <taxon>Poaceae</taxon>
        <taxon>BOP clade</taxon>
        <taxon>Pooideae</taxon>
        <taxon>Triticodae</taxon>
        <taxon>Triticeae</taxon>
        <taxon>Triticinae</taxon>
        <taxon>Aegilops</taxon>
    </lineage>
</organism>
<reference evidence="2" key="3">
    <citation type="journal article" date="2017" name="Nature">
        <title>Genome sequence of the progenitor of the wheat D genome Aegilops tauschii.</title>
        <authorList>
            <person name="Luo M.C."/>
            <person name="Gu Y.Q."/>
            <person name="Puiu D."/>
            <person name="Wang H."/>
            <person name="Twardziok S.O."/>
            <person name="Deal K.R."/>
            <person name="Huo N."/>
            <person name="Zhu T."/>
            <person name="Wang L."/>
            <person name="Wang Y."/>
            <person name="McGuire P.E."/>
            <person name="Liu S."/>
            <person name="Long H."/>
            <person name="Ramasamy R.K."/>
            <person name="Rodriguez J.C."/>
            <person name="Van S.L."/>
            <person name="Yuan L."/>
            <person name="Wang Z."/>
            <person name="Xia Z."/>
            <person name="Xiao L."/>
            <person name="Anderson O.D."/>
            <person name="Ouyang S."/>
            <person name="Liang Y."/>
            <person name="Zimin A.V."/>
            <person name="Pertea G."/>
            <person name="Qi P."/>
            <person name="Bennetzen J.L."/>
            <person name="Dai X."/>
            <person name="Dawson M.W."/>
            <person name="Muller H.G."/>
            <person name="Kugler K."/>
            <person name="Rivarola-Duarte L."/>
            <person name="Spannagl M."/>
            <person name="Mayer K.F.X."/>
            <person name="Lu F.H."/>
            <person name="Bevan M.W."/>
            <person name="Leroy P."/>
            <person name="Li P."/>
            <person name="You F.M."/>
            <person name="Sun Q."/>
            <person name="Liu Z."/>
            <person name="Lyons E."/>
            <person name="Wicker T."/>
            <person name="Salzberg S.L."/>
            <person name="Devos K.M."/>
            <person name="Dvorak J."/>
        </authorList>
    </citation>
    <scope>NUCLEOTIDE SEQUENCE [LARGE SCALE GENOMIC DNA]</scope>
    <source>
        <strain evidence="2">cv. AL8/78</strain>
    </source>
</reference>
<evidence type="ECO:0000313" key="2">
    <source>
        <dbReference type="EnsemblPlants" id="AET4Gv20509500.1"/>
    </source>
</evidence>
<dbReference type="AlphaFoldDB" id="A0A453IBL2"/>
<evidence type="ECO:0000256" key="1">
    <source>
        <dbReference type="SAM" id="MobiDB-lite"/>
    </source>
</evidence>